<evidence type="ECO:0000313" key="2">
    <source>
        <dbReference type="Proteomes" id="UP000256645"/>
    </source>
</evidence>
<dbReference type="Gene3D" id="3.40.50.1820">
    <property type="entry name" value="alpha/beta hydrolase"/>
    <property type="match status" value="1"/>
</dbReference>
<reference evidence="1 2" key="1">
    <citation type="journal article" date="2018" name="IMA Fungus">
        <title>IMA Genome-F 9: Draft genome sequence of Annulohypoxylon stygium, Aspergillus mulundensis, Berkeleyomyces basicola (syn. Thielaviopsis basicola), Ceratocystis smalleyi, two Cercospora beticola strains, Coleophoma cylindrospora, Fusarium fracticaudum, Phialophora cf. hyalina, and Morchella septimelata.</title>
        <authorList>
            <person name="Wingfield B.D."/>
            <person name="Bills G.F."/>
            <person name="Dong Y."/>
            <person name="Huang W."/>
            <person name="Nel W.J."/>
            <person name="Swalarsk-Parry B.S."/>
            <person name="Vaghefi N."/>
            <person name="Wilken P.M."/>
            <person name="An Z."/>
            <person name="de Beer Z.W."/>
            <person name="De Vos L."/>
            <person name="Chen L."/>
            <person name="Duong T.A."/>
            <person name="Gao Y."/>
            <person name="Hammerbacher A."/>
            <person name="Kikkert J.R."/>
            <person name="Li Y."/>
            <person name="Li H."/>
            <person name="Li K."/>
            <person name="Li Q."/>
            <person name="Liu X."/>
            <person name="Ma X."/>
            <person name="Naidoo K."/>
            <person name="Pethybridge S.J."/>
            <person name="Sun J."/>
            <person name="Steenkamp E.T."/>
            <person name="van der Nest M.A."/>
            <person name="van Wyk S."/>
            <person name="Wingfield M.J."/>
            <person name="Xiong C."/>
            <person name="Yue Q."/>
            <person name="Zhang X."/>
        </authorList>
    </citation>
    <scope>NUCLEOTIDE SEQUENCE [LARGE SCALE GENOMIC DNA]</scope>
    <source>
        <strain evidence="1 2">BP6252</strain>
    </source>
</reference>
<organism evidence="1 2">
    <name type="scientific">Coleophoma cylindrospora</name>
    <dbReference type="NCBI Taxonomy" id="1849047"/>
    <lineage>
        <taxon>Eukaryota</taxon>
        <taxon>Fungi</taxon>
        <taxon>Dikarya</taxon>
        <taxon>Ascomycota</taxon>
        <taxon>Pezizomycotina</taxon>
        <taxon>Leotiomycetes</taxon>
        <taxon>Helotiales</taxon>
        <taxon>Dermateaceae</taxon>
        <taxon>Coleophoma</taxon>
    </lineage>
</organism>
<evidence type="ECO:0000313" key="1">
    <source>
        <dbReference type="EMBL" id="RDW84245.1"/>
    </source>
</evidence>
<dbReference type="PANTHER" id="PTHR37574:SF1">
    <property type="entry name" value="LIPASE B"/>
    <property type="match status" value="1"/>
</dbReference>
<dbReference type="Proteomes" id="UP000256645">
    <property type="component" value="Unassembled WGS sequence"/>
</dbReference>
<dbReference type="InterPro" id="IPR029058">
    <property type="entry name" value="AB_hydrolase_fold"/>
</dbReference>
<accession>A0A3D8SD24</accession>
<dbReference type="EMBL" id="PDLM01000002">
    <property type="protein sequence ID" value="RDW84245.1"/>
    <property type="molecule type" value="Genomic_DNA"/>
</dbReference>
<dbReference type="InterPro" id="IPR053228">
    <property type="entry name" value="Stereospecific_Lipase"/>
</dbReference>
<dbReference type="STRING" id="1849047.A0A3D8SD24"/>
<protein>
    <submittedName>
        <fullName evidence="1">Uncharacterized protein</fullName>
    </submittedName>
</protein>
<comment type="caution">
    <text evidence="1">The sequence shown here is derived from an EMBL/GenBank/DDBJ whole genome shotgun (WGS) entry which is preliminary data.</text>
</comment>
<dbReference type="OrthoDB" id="4605274at2759"/>
<name>A0A3D8SD24_9HELO</name>
<sequence>MPVILSPGTGVTGTQTFSGNFMKLLANSSIADPVVLDIPNNLLDDVQVNAEYVAYAVNYVSRSINMQWAAKYWPSTRSTVSDFIAVSPDIKGTNIADAVAGLTGILPVAPALLQQEDTSTLIATLRANGGDSALVPTTTIYSSSDEIVQPQSGNQASGFFLDANNIGASNSQVQTVCPNQAAGGNFTHEGMLYNSLAFALAMDAFTNPGPGQVSRLDLPTVCAAALAPGLDATDKSTTDSTITIAAGNVLTYQNGVTKEPNIKAYAAKDTPTMKSAT</sequence>
<keyword evidence="2" id="KW-1185">Reference proteome</keyword>
<proteinExistence type="predicted"/>
<dbReference type="PANTHER" id="PTHR37574">
    <property type="entry name" value="LIPASE B"/>
    <property type="match status" value="1"/>
</dbReference>
<dbReference type="AlphaFoldDB" id="A0A3D8SD24"/>
<gene>
    <name evidence="1" type="ORF">BP6252_01835</name>
</gene>